<keyword evidence="1" id="KW-0175">Coiled coil</keyword>
<proteinExistence type="predicted"/>
<dbReference type="AlphaFoldDB" id="R0LZS0"/>
<name>R0LZS0_NOSB1</name>
<keyword evidence="3" id="KW-1185">Reference proteome</keyword>
<dbReference type="Proteomes" id="UP000016927">
    <property type="component" value="Unassembled WGS sequence"/>
</dbReference>
<evidence type="ECO:0000256" key="1">
    <source>
        <dbReference type="SAM" id="Coils"/>
    </source>
</evidence>
<reference evidence="2 3" key="1">
    <citation type="journal article" date="2013" name="BMC Genomics">
        <title>Comparative genomics of parasitic silkworm microsporidia reveal an association between genome expansion and host adaptation.</title>
        <authorList>
            <person name="Pan G."/>
            <person name="Xu J."/>
            <person name="Li T."/>
            <person name="Xia Q."/>
            <person name="Liu S.L."/>
            <person name="Zhang G."/>
            <person name="Li S."/>
            <person name="Li C."/>
            <person name="Liu H."/>
            <person name="Yang L."/>
            <person name="Liu T."/>
            <person name="Zhang X."/>
            <person name="Wu Z."/>
            <person name="Fan W."/>
            <person name="Dang X."/>
            <person name="Xiang H."/>
            <person name="Tao M."/>
            <person name="Li Y."/>
            <person name="Hu J."/>
            <person name="Li Z."/>
            <person name="Lin L."/>
            <person name="Luo J."/>
            <person name="Geng L."/>
            <person name="Wang L."/>
            <person name="Long M."/>
            <person name="Wan Y."/>
            <person name="He N."/>
            <person name="Zhang Z."/>
            <person name="Lu C."/>
            <person name="Keeling P.J."/>
            <person name="Wang J."/>
            <person name="Xiang Z."/>
            <person name="Zhou Z."/>
        </authorList>
    </citation>
    <scope>NUCLEOTIDE SEQUENCE [LARGE SCALE GENOMIC DNA]</scope>
    <source>
        <strain evidence="3">CQ1 / CVCC 102059</strain>
    </source>
</reference>
<dbReference type="EMBL" id="KB910223">
    <property type="protein sequence ID" value="EOB11279.1"/>
    <property type="molecule type" value="Genomic_DNA"/>
</dbReference>
<organism evidence="2 3">
    <name type="scientific">Nosema bombycis (strain CQ1 / CVCC 102059)</name>
    <name type="common">Microsporidian parasite</name>
    <name type="synonym">Pebrine of silkworm</name>
    <dbReference type="NCBI Taxonomy" id="578461"/>
    <lineage>
        <taxon>Eukaryota</taxon>
        <taxon>Fungi</taxon>
        <taxon>Fungi incertae sedis</taxon>
        <taxon>Microsporidia</taxon>
        <taxon>Nosematidae</taxon>
        <taxon>Nosema</taxon>
    </lineage>
</organism>
<dbReference type="HOGENOM" id="CLU_177151_0_0_1"/>
<evidence type="ECO:0000313" key="2">
    <source>
        <dbReference type="EMBL" id="EOB11279.1"/>
    </source>
</evidence>
<protein>
    <submittedName>
        <fullName evidence="2">Uncharacterized protein</fullName>
    </submittedName>
</protein>
<gene>
    <name evidence="2" type="ORF">NBO_1316g0001</name>
</gene>
<dbReference type="OrthoDB" id="2193583at2759"/>
<accession>R0LZS0</accession>
<evidence type="ECO:0000313" key="3">
    <source>
        <dbReference type="Proteomes" id="UP000016927"/>
    </source>
</evidence>
<dbReference type="Gene3D" id="1.20.5.2950">
    <property type="match status" value="1"/>
</dbReference>
<dbReference type="VEuPathDB" id="MicrosporidiaDB:NBO_1316g0001"/>
<feature type="coiled-coil region" evidence="1">
    <location>
        <begin position="6"/>
        <end position="92"/>
    </location>
</feature>
<sequence length="102" mass="12203">MSTEGIKQLAQCEEQARERINEAKNNFREVKKQAIKDAENVVSVLKVKNQQKLKELEKQVEEYLELFERTEKEKFEMKIKDLENSKNEENLIEEIMKKICEK</sequence>